<accession>A0AAV2QLH9</accession>
<evidence type="ECO:0008006" key="3">
    <source>
        <dbReference type="Google" id="ProtNLM"/>
    </source>
</evidence>
<dbReference type="AlphaFoldDB" id="A0AAV2QLH9"/>
<evidence type="ECO:0000313" key="1">
    <source>
        <dbReference type="EMBL" id="CAL4088306.1"/>
    </source>
</evidence>
<dbReference type="EMBL" id="CAXKWB010007767">
    <property type="protein sequence ID" value="CAL4088306.1"/>
    <property type="molecule type" value="Genomic_DNA"/>
</dbReference>
<protein>
    <recommendedName>
        <fullName evidence="3">Secreted protein</fullName>
    </recommendedName>
</protein>
<reference evidence="1 2" key="1">
    <citation type="submission" date="2024-05" db="EMBL/GenBank/DDBJ databases">
        <authorList>
            <person name="Wallberg A."/>
        </authorList>
    </citation>
    <scope>NUCLEOTIDE SEQUENCE [LARGE SCALE GENOMIC DNA]</scope>
</reference>
<dbReference type="Proteomes" id="UP001497623">
    <property type="component" value="Unassembled WGS sequence"/>
</dbReference>
<gene>
    <name evidence="1" type="ORF">MNOR_LOCUS13516</name>
</gene>
<evidence type="ECO:0000313" key="2">
    <source>
        <dbReference type="Proteomes" id="UP001497623"/>
    </source>
</evidence>
<organism evidence="1 2">
    <name type="scientific">Meganyctiphanes norvegica</name>
    <name type="common">Northern krill</name>
    <name type="synonym">Thysanopoda norvegica</name>
    <dbReference type="NCBI Taxonomy" id="48144"/>
    <lineage>
        <taxon>Eukaryota</taxon>
        <taxon>Metazoa</taxon>
        <taxon>Ecdysozoa</taxon>
        <taxon>Arthropoda</taxon>
        <taxon>Crustacea</taxon>
        <taxon>Multicrustacea</taxon>
        <taxon>Malacostraca</taxon>
        <taxon>Eumalacostraca</taxon>
        <taxon>Eucarida</taxon>
        <taxon>Euphausiacea</taxon>
        <taxon>Euphausiidae</taxon>
        <taxon>Meganyctiphanes</taxon>
    </lineage>
</organism>
<keyword evidence="2" id="KW-1185">Reference proteome</keyword>
<comment type="caution">
    <text evidence="1">The sequence shown here is derived from an EMBL/GenBank/DDBJ whole genome shotgun (WGS) entry which is preliminary data.</text>
</comment>
<proteinExistence type="predicted"/>
<sequence>MSYWIVSKLMPVALSLTVLPVFQMHFKALLLHLPDHLAHLLLCQLQPTLLSLQPLLSGPYKFRFSFTNFTLLLLTNHLHLMFLSWTSHIHAFTPVSQCTRSHARPYPASGSHHTTSHRSPTLLQSQVRALPGIPALVIAESQVSTHVITNLRQNTVEGFPIQATYSFPYCCAYHGYRSYPKEA</sequence>
<name>A0AAV2QLH9_MEGNR</name>